<comment type="similarity">
    <text evidence="1">Belongs to the beta type-B retroviral polymerase family. HERV class-II K(HML-2) pol subfamily.</text>
</comment>
<dbReference type="Gene3D" id="3.30.70.270">
    <property type="match status" value="1"/>
</dbReference>
<comment type="caution">
    <text evidence="8">The sequence shown here is derived from an EMBL/GenBank/DDBJ whole genome shotgun (WGS) entry which is preliminary data.</text>
</comment>
<dbReference type="SUPFAM" id="SSF53098">
    <property type="entry name" value="Ribonuclease H-like"/>
    <property type="match status" value="1"/>
</dbReference>
<accession>A0ABC9WY81</accession>
<reference evidence="8 9" key="1">
    <citation type="submission" date="2024-06" db="EMBL/GenBank/DDBJ databases">
        <title>The draft genome of Grus japonensis, version 3.</title>
        <authorList>
            <person name="Nabeshima K."/>
            <person name="Suzuki S."/>
            <person name="Onuma M."/>
        </authorList>
    </citation>
    <scope>NUCLEOTIDE SEQUENCE [LARGE SCALE GENOMIC DNA]</scope>
    <source>
        <strain evidence="8 9">451A</strain>
    </source>
</reference>
<sequence length="739" mass="82998">MALSSERFGALLERTVKVTLKCGVFQGVLQHVNPDRSLLLRTGRGPPPRRVGRAPPTLRAPCPASALKNLETGRSTPGVKMFFDREIANVELLDEPDSGKGTAMISECTSAVEGNKQAETGPAHCGPWSSCISLESQLRASNSLKYSLSEKKEEENVEYTVVDCFQQRFGPAVLHLKQQCVVSIAGEGVNLCRYGKLSWLEIATKSRIFLFDIFLLGPQAFKNGLQMVLEDKNILKVMHDCRWISDCLFHQYGVLLVNVFDTQVADALQFSVATGGFLPHHVCTLQECLMQHLKIPSKWDAIMKCRQQMASENPDIWFLRPFPASLLKALALEAMYLLLLHSSLMDSLMSDLTAVVHDYLNAYRTGSGDCLGSAKPTCMELPEELRQLADIQKLRREKAIKDYRMNEDGLLIRPVVELKERNDPHKDGNYRDDENCFSTNKAVSQITSLYNQDVLCREKVENQNQVEEERDDRVYWTVWIRWPGTSDPQKYKALVDSGAQCTLIPSGYRGTEPIQISGVTGGCQELSVLEAEVSLTGDKWEKHPIVTGPEAPCILGIDYLRRGYFKDPKGYRWAFGVATVNAEKIKQLSTLSGLSEDPFVVGLLQVEEQQVPIATRTVHRRQYCTNRHSLAPIHELIHQLENQGVISKTHSPFNSPIWPVQKSDGGWRLTVDYRGLNEVTPLLNAAVADVLELQYELESKAAKWYATVDIANAFFSIPLAAECRPRFAFTWRGVQYTQN</sequence>
<gene>
    <name evidence="8" type="ORF">GRJ2_001503600</name>
</gene>
<dbReference type="CDD" id="cd06148">
    <property type="entry name" value="Egl_like_exo"/>
    <property type="match status" value="1"/>
</dbReference>
<dbReference type="InterPro" id="IPR001969">
    <property type="entry name" value="Aspartic_peptidase_AS"/>
</dbReference>
<keyword evidence="9" id="KW-1185">Reference proteome</keyword>
<dbReference type="InterPro" id="IPR002562">
    <property type="entry name" value="3'-5'_exonuclease_dom"/>
</dbReference>
<dbReference type="CDD" id="cd00303">
    <property type="entry name" value="retropepsin_like"/>
    <property type="match status" value="1"/>
</dbReference>
<evidence type="ECO:0000256" key="5">
    <source>
        <dbReference type="ARBA" id="ARBA00022918"/>
    </source>
</evidence>
<name>A0ABC9WY81_GRUJA</name>
<dbReference type="Proteomes" id="UP001623348">
    <property type="component" value="Unassembled WGS sequence"/>
</dbReference>
<evidence type="ECO:0000313" key="8">
    <source>
        <dbReference type="EMBL" id="GAB0190383.1"/>
    </source>
</evidence>
<dbReference type="SUPFAM" id="SSF50630">
    <property type="entry name" value="Acid proteases"/>
    <property type="match status" value="1"/>
</dbReference>
<dbReference type="InterPro" id="IPR036397">
    <property type="entry name" value="RNaseH_sf"/>
</dbReference>
<dbReference type="InterPro" id="IPR043128">
    <property type="entry name" value="Rev_trsase/Diguanyl_cyclase"/>
</dbReference>
<dbReference type="InterPro" id="IPR052144">
    <property type="entry name" value="piRNA_biogenesis_EXD1"/>
</dbReference>
<evidence type="ECO:0000256" key="1">
    <source>
        <dbReference type="ARBA" id="ARBA00010879"/>
    </source>
</evidence>
<dbReference type="Gene3D" id="3.30.420.10">
    <property type="entry name" value="Ribonuclease H-like superfamily/Ribonuclease H"/>
    <property type="match status" value="1"/>
</dbReference>
<feature type="domain" description="3'-5' exonuclease" evidence="7">
    <location>
        <begin position="187"/>
        <end position="268"/>
    </location>
</feature>
<dbReference type="PANTHER" id="PTHR46628">
    <property type="entry name" value="PIRNA BIOGENESIS PROTEIN EXD1"/>
    <property type="match status" value="1"/>
</dbReference>
<evidence type="ECO:0000313" key="9">
    <source>
        <dbReference type="Proteomes" id="UP001623348"/>
    </source>
</evidence>
<dbReference type="PANTHER" id="PTHR46628:SF1">
    <property type="entry name" value="PIRNA BIOGENESIS PROTEIN EXD1"/>
    <property type="match status" value="1"/>
</dbReference>
<dbReference type="GO" id="GO:0003964">
    <property type="term" value="F:RNA-directed DNA polymerase activity"/>
    <property type="evidence" value="ECO:0007669"/>
    <property type="project" value="UniProtKB-KW"/>
</dbReference>
<organism evidence="8 9">
    <name type="scientific">Grus japonensis</name>
    <name type="common">Japanese crane</name>
    <name type="synonym">Red-crowned crane</name>
    <dbReference type="NCBI Taxonomy" id="30415"/>
    <lineage>
        <taxon>Eukaryota</taxon>
        <taxon>Metazoa</taxon>
        <taxon>Chordata</taxon>
        <taxon>Craniata</taxon>
        <taxon>Vertebrata</taxon>
        <taxon>Euteleostomi</taxon>
        <taxon>Archelosauria</taxon>
        <taxon>Archosauria</taxon>
        <taxon>Dinosauria</taxon>
        <taxon>Saurischia</taxon>
        <taxon>Theropoda</taxon>
        <taxon>Coelurosauria</taxon>
        <taxon>Aves</taxon>
        <taxon>Neognathae</taxon>
        <taxon>Neoaves</taxon>
        <taxon>Gruiformes</taxon>
        <taxon>Gruidae</taxon>
        <taxon>Grus</taxon>
    </lineage>
</organism>
<dbReference type="Gene3D" id="3.10.10.10">
    <property type="entry name" value="HIV Type 1 Reverse Transcriptase, subunit A, domain 1"/>
    <property type="match status" value="1"/>
</dbReference>
<dbReference type="EMBL" id="BAAFJT010000005">
    <property type="protein sequence ID" value="GAB0190383.1"/>
    <property type="molecule type" value="Genomic_DNA"/>
</dbReference>
<keyword evidence="4" id="KW-0548">Nucleotidyltransferase</keyword>
<keyword evidence="3" id="KW-0808">Transferase</keyword>
<dbReference type="SUPFAM" id="SSF56672">
    <property type="entry name" value="DNA/RNA polymerases"/>
    <property type="match status" value="1"/>
</dbReference>
<evidence type="ECO:0000256" key="3">
    <source>
        <dbReference type="ARBA" id="ARBA00022679"/>
    </source>
</evidence>
<dbReference type="AlphaFoldDB" id="A0ABC9WY81"/>
<dbReference type="Pfam" id="PF00078">
    <property type="entry name" value="RVT_1"/>
    <property type="match status" value="1"/>
</dbReference>
<keyword evidence="5" id="KW-0695">RNA-directed DNA polymerase</keyword>
<evidence type="ECO:0000256" key="4">
    <source>
        <dbReference type="ARBA" id="ARBA00022695"/>
    </source>
</evidence>
<dbReference type="InterPro" id="IPR012337">
    <property type="entry name" value="RNaseH-like_sf"/>
</dbReference>
<evidence type="ECO:0000259" key="6">
    <source>
        <dbReference type="Pfam" id="PF00078"/>
    </source>
</evidence>
<evidence type="ECO:0000256" key="2">
    <source>
        <dbReference type="ARBA" id="ARBA00012180"/>
    </source>
</evidence>
<feature type="domain" description="Reverse transcriptase" evidence="6">
    <location>
        <begin position="660"/>
        <end position="732"/>
    </location>
</feature>
<dbReference type="InterPro" id="IPR000477">
    <property type="entry name" value="RT_dom"/>
</dbReference>
<dbReference type="EC" id="3.1.26.4" evidence="2"/>
<proteinExistence type="inferred from homology"/>
<dbReference type="Pfam" id="PF01612">
    <property type="entry name" value="DNA_pol_A_exo1"/>
    <property type="match status" value="1"/>
</dbReference>
<dbReference type="InterPro" id="IPR043502">
    <property type="entry name" value="DNA/RNA_pol_sf"/>
</dbReference>
<evidence type="ECO:0000259" key="7">
    <source>
        <dbReference type="Pfam" id="PF01612"/>
    </source>
</evidence>
<protein>
    <recommendedName>
        <fullName evidence="2">ribonuclease H</fullName>
        <ecNumber evidence="2">3.1.26.4</ecNumber>
    </recommendedName>
</protein>
<dbReference type="InterPro" id="IPR021109">
    <property type="entry name" value="Peptidase_aspartic_dom_sf"/>
</dbReference>
<dbReference type="PROSITE" id="PS00141">
    <property type="entry name" value="ASP_PROTEASE"/>
    <property type="match status" value="1"/>
</dbReference>